<dbReference type="NCBIfam" id="TIGR01587">
    <property type="entry name" value="cas3_core"/>
    <property type="match status" value="1"/>
</dbReference>
<dbReference type="Pfam" id="PF22590">
    <property type="entry name" value="Cas3-like_C_2"/>
    <property type="match status" value="1"/>
</dbReference>
<dbReference type="SUPFAM" id="SSF52540">
    <property type="entry name" value="P-loop containing nucleoside triphosphate hydrolases"/>
    <property type="match status" value="1"/>
</dbReference>
<organism evidence="9 10">
    <name type="scientific">Thermoproteus tenax (strain ATCC 35583 / DSM 2078 / JCM 9277 / NBRC 100435 / Kra 1)</name>
    <dbReference type="NCBI Taxonomy" id="768679"/>
    <lineage>
        <taxon>Archaea</taxon>
        <taxon>Thermoproteota</taxon>
        <taxon>Thermoprotei</taxon>
        <taxon>Thermoproteales</taxon>
        <taxon>Thermoproteaceae</taxon>
        <taxon>Thermoproteus</taxon>
    </lineage>
</organism>
<evidence type="ECO:0000256" key="6">
    <source>
        <dbReference type="SAM" id="MobiDB-lite"/>
    </source>
</evidence>
<feature type="compositionally biased region" description="Low complexity" evidence="6">
    <location>
        <begin position="33"/>
        <end position="47"/>
    </location>
</feature>
<evidence type="ECO:0000256" key="1">
    <source>
        <dbReference type="ARBA" id="ARBA00022741"/>
    </source>
</evidence>
<evidence type="ECO:0000256" key="2">
    <source>
        <dbReference type="ARBA" id="ARBA00022801"/>
    </source>
</evidence>
<dbReference type="PATRIC" id="fig|768679.9.peg.244"/>
<evidence type="ECO:0000256" key="3">
    <source>
        <dbReference type="ARBA" id="ARBA00022806"/>
    </source>
</evidence>
<keyword evidence="4" id="KW-0067">ATP-binding</keyword>
<dbReference type="GO" id="GO:0140097">
    <property type="term" value="F:catalytic activity, acting on DNA"/>
    <property type="evidence" value="ECO:0007669"/>
    <property type="project" value="UniProtKB-ARBA"/>
</dbReference>
<dbReference type="GO" id="GO:0003677">
    <property type="term" value="F:DNA binding"/>
    <property type="evidence" value="ECO:0007669"/>
    <property type="project" value="TreeGrafter"/>
</dbReference>
<dbReference type="InterPro" id="IPR006474">
    <property type="entry name" value="Helicase_Cas3_CRISPR-ass_core"/>
</dbReference>
<dbReference type="GO" id="GO:0051607">
    <property type="term" value="P:defense response to virus"/>
    <property type="evidence" value="ECO:0007669"/>
    <property type="project" value="UniProtKB-KW"/>
</dbReference>
<feature type="region of interest" description="Disordered" evidence="6">
    <location>
        <begin position="33"/>
        <end position="82"/>
    </location>
</feature>
<evidence type="ECO:0000259" key="7">
    <source>
        <dbReference type="SMART" id="SM00487"/>
    </source>
</evidence>
<dbReference type="InterPro" id="IPR014001">
    <property type="entry name" value="Helicase_ATP-bd"/>
</dbReference>
<dbReference type="InterPro" id="IPR052511">
    <property type="entry name" value="ATP-dep_Helicase"/>
</dbReference>
<dbReference type="STRING" id="768679.TTX_0233"/>
<evidence type="ECO:0000259" key="8">
    <source>
        <dbReference type="SMART" id="SM00490"/>
    </source>
</evidence>
<feature type="domain" description="Helicase C-terminal" evidence="8">
    <location>
        <begin position="363"/>
        <end position="434"/>
    </location>
</feature>
<dbReference type="PaxDb" id="768679-TTX_0233"/>
<dbReference type="SMART" id="SM00490">
    <property type="entry name" value="HELICc"/>
    <property type="match status" value="1"/>
</dbReference>
<dbReference type="InterPro" id="IPR011545">
    <property type="entry name" value="DEAD/DEAH_box_helicase_dom"/>
</dbReference>
<dbReference type="Gene3D" id="3.40.50.300">
    <property type="entry name" value="P-loop containing nucleotide triphosphate hydrolases"/>
    <property type="match status" value="2"/>
</dbReference>
<dbReference type="HOGENOM" id="CLU_031100_0_0_2"/>
<keyword evidence="1" id="KW-0547">Nucleotide-binding</keyword>
<dbReference type="GO" id="GO:0005524">
    <property type="term" value="F:ATP binding"/>
    <property type="evidence" value="ECO:0007669"/>
    <property type="project" value="UniProtKB-KW"/>
</dbReference>
<dbReference type="eggNOG" id="arCOG01444">
    <property type="taxonomic scope" value="Archaea"/>
</dbReference>
<evidence type="ECO:0000256" key="4">
    <source>
        <dbReference type="ARBA" id="ARBA00022840"/>
    </source>
</evidence>
<dbReference type="InterPro" id="IPR001650">
    <property type="entry name" value="Helicase_C-like"/>
</dbReference>
<keyword evidence="10" id="KW-1185">Reference proteome</keyword>
<feature type="compositionally biased region" description="Gly residues" evidence="6">
    <location>
        <begin position="67"/>
        <end position="79"/>
    </location>
</feature>
<dbReference type="AlphaFoldDB" id="G4RMW9"/>
<accession>G4RMW9</accession>
<dbReference type="InterPro" id="IPR027417">
    <property type="entry name" value="P-loop_NTPase"/>
</dbReference>
<dbReference type="EMBL" id="FN869859">
    <property type="protein sequence ID" value="CCC80913.1"/>
    <property type="molecule type" value="Genomic_DNA"/>
</dbReference>
<proteinExistence type="predicted"/>
<evidence type="ECO:0000313" key="10">
    <source>
        <dbReference type="Proteomes" id="UP000002654"/>
    </source>
</evidence>
<dbReference type="GO" id="GO:0004386">
    <property type="term" value="F:helicase activity"/>
    <property type="evidence" value="ECO:0007669"/>
    <property type="project" value="UniProtKB-KW"/>
</dbReference>
<dbReference type="InterPro" id="IPR054712">
    <property type="entry name" value="Cas3-like_dom"/>
</dbReference>
<keyword evidence="3" id="KW-0347">Helicase</keyword>
<dbReference type="SMART" id="SM00487">
    <property type="entry name" value="DEXDc"/>
    <property type="match status" value="1"/>
</dbReference>
<dbReference type="GO" id="GO:0016887">
    <property type="term" value="F:ATP hydrolysis activity"/>
    <property type="evidence" value="ECO:0007669"/>
    <property type="project" value="TreeGrafter"/>
</dbReference>
<keyword evidence="2" id="KW-0378">Hydrolase</keyword>
<sequence>MGFRGGFSSAERATTRPPHCLWRRSLGCAASHGFSSSSWSRGRTTSSLPHRPSGAPHLSPRCMEKATGGGESPRTGGGSTRWRGACWPARGCPRARGGRSARSSAMRRAVERGLELARAGVSRIVLELPTGYGKTYAAPLFYKALREEGLCSKAIHVMPLRALIRKQIERYASAHPDIKFAYQDGDVLLRDRYEKDPYFREEYVLTTLDSFVHNLAKVPVAEMWKFYKSERPSVRYHIPLAYIYPSCVFLDEAHMAAGSRKELAAVKAAVRFLKELGVPTVVMSATLGEWKRDVFKGFRFVSLGDRDEERGDDVKVADPEFERRMSNVTYKVGRVDNIEEVARRKAEEGKRVLVIVNDVCRVQRLSETLGAPAVHSLMTRRDRERAERELDKAQIVVGTDAIGAGVDVDFDVLITEADEVERVVQRVGRVCRNRESCVGEIYFIGEVDEKLLKVKNWRLPHKPDSYMHLLRGETEVDERHFWFLETVMKEERVDTGRLRKKLLKEGGSFVRHALLEAEVGEGPEESFTVPLDRLEQLEFEAYVGERRIEPPRSYEGGELMRWLLDAVAEHGDVPRIRVVKYREGLGAVLKKCGEGV</sequence>
<protein>
    <submittedName>
        <fullName evidence="9">CRISPR-associated helicase Cas3</fullName>
    </submittedName>
</protein>
<dbReference type="KEGG" id="ttn:TTX_0233"/>
<keyword evidence="5" id="KW-0051">Antiviral defense</keyword>
<dbReference type="PANTHER" id="PTHR47962:SF5">
    <property type="entry name" value="ATP-DEPENDENT HELICASE LHR-RELATED"/>
    <property type="match status" value="1"/>
</dbReference>
<dbReference type="Proteomes" id="UP000002654">
    <property type="component" value="Chromosome"/>
</dbReference>
<reference evidence="9 10" key="1">
    <citation type="journal article" date="2011" name="PLoS ONE">
        <title>The complete genome sequence of Thermoproteus tenax: a physiologically versatile member of the Crenarchaeota.</title>
        <authorList>
            <person name="Siebers B."/>
            <person name="Zaparty M."/>
            <person name="Raddatz G."/>
            <person name="Tjaden B."/>
            <person name="Albers S.V."/>
            <person name="Bell S.D."/>
            <person name="Blombach F."/>
            <person name="Kletzin A."/>
            <person name="Kyrpides N."/>
            <person name="Lanz C."/>
            <person name="Plagens A."/>
            <person name="Rampp M."/>
            <person name="Rosinus A."/>
            <person name="von Jan M."/>
            <person name="Makarova K.S."/>
            <person name="Klenk H.P."/>
            <person name="Schuster S.C."/>
            <person name="Hensel R."/>
        </authorList>
    </citation>
    <scope>NUCLEOTIDE SEQUENCE [LARGE SCALE GENOMIC DNA]</scope>
    <source>
        <strain evidence="10">ATCC 35583 / DSM 2078 / JCM 9277 / NBRC 100435 / Kra 1</strain>
    </source>
</reference>
<dbReference type="Pfam" id="PF00270">
    <property type="entry name" value="DEAD"/>
    <property type="match status" value="1"/>
</dbReference>
<name>G4RMW9_THETK</name>
<dbReference type="PANTHER" id="PTHR47962">
    <property type="entry name" value="ATP-DEPENDENT HELICASE LHR-RELATED-RELATED"/>
    <property type="match status" value="1"/>
</dbReference>
<gene>
    <name evidence="9" type="ordered locus">TTX_0233</name>
</gene>
<feature type="domain" description="Helicase ATP-binding" evidence="7">
    <location>
        <begin position="98"/>
        <end position="324"/>
    </location>
</feature>
<evidence type="ECO:0000256" key="5">
    <source>
        <dbReference type="ARBA" id="ARBA00023118"/>
    </source>
</evidence>
<evidence type="ECO:0000313" key="9">
    <source>
        <dbReference type="EMBL" id="CCC80913.1"/>
    </source>
</evidence>